<sequence>MFCKTTLFTSGSVDPIMGVPNKCVLNTFPCLEKTTKHKQKGQIDQEMGDGSMVEAHIGTPVLGSLYSEVGIKEEGASTKQCGGPRDR</sequence>
<evidence type="ECO:0000313" key="1">
    <source>
        <dbReference type="EMBL" id="KAK9047729.1"/>
    </source>
</evidence>
<name>A0ABR2UDP6_9ROSI</name>
<accession>A0ABR2UDP6</accession>
<protein>
    <submittedName>
        <fullName evidence="1">Uncharacterized protein</fullName>
    </submittedName>
</protein>
<comment type="caution">
    <text evidence="1">The sequence shown here is derived from an EMBL/GenBank/DDBJ whole genome shotgun (WGS) entry which is preliminary data.</text>
</comment>
<reference evidence="1 2" key="1">
    <citation type="journal article" date="2024" name="G3 (Bethesda)">
        <title>Genome assembly of Hibiscus sabdariffa L. provides insights into metabolisms of medicinal natural products.</title>
        <authorList>
            <person name="Kim T."/>
        </authorList>
    </citation>
    <scope>NUCLEOTIDE SEQUENCE [LARGE SCALE GENOMIC DNA]</scope>
    <source>
        <strain evidence="1">TK-2024</strain>
        <tissue evidence="1">Old leaves</tissue>
    </source>
</reference>
<keyword evidence="2" id="KW-1185">Reference proteome</keyword>
<gene>
    <name evidence="1" type="ORF">V6N11_053565</name>
</gene>
<organism evidence="1 2">
    <name type="scientific">Hibiscus sabdariffa</name>
    <name type="common">roselle</name>
    <dbReference type="NCBI Taxonomy" id="183260"/>
    <lineage>
        <taxon>Eukaryota</taxon>
        <taxon>Viridiplantae</taxon>
        <taxon>Streptophyta</taxon>
        <taxon>Embryophyta</taxon>
        <taxon>Tracheophyta</taxon>
        <taxon>Spermatophyta</taxon>
        <taxon>Magnoliopsida</taxon>
        <taxon>eudicotyledons</taxon>
        <taxon>Gunneridae</taxon>
        <taxon>Pentapetalae</taxon>
        <taxon>rosids</taxon>
        <taxon>malvids</taxon>
        <taxon>Malvales</taxon>
        <taxon>Malvaceae</taxon>
        <taxon>Malvoideae</taxon>
        <taxon>Hibiscus</taxon>
    </lineage>
</organism>
<dbReference type="Proteomes" id="UP001396334">
    <property type="component" value="Unassembled WGS sequence"/>
</dbReference>
<dbReference type="EMBL" id="JBBPBN010000001">
    <property type="protein sequence ID" value="KAK9047729.1"/>
    <property type="molecule type" value="Genomic_DNA"/>
</dbReference>
<proteinExistence type="predicted"/>
<evidence type="ECO:0000313" key="2">
    <source>
        <dbReference type="Proteomes" id="UP001396334"/>
    </source>
</evidence>